<proteinExistence type="predicted"/>
<dbReference type="EMBL" id="CAJVQC010152774">
    <property type="protein sequence ID" value="CAG8846762.1"/>
    <property type="molecule type" value="Genomic_DNA"/>
</dbReference>
<organism evidence="1 2">
    <name type="scientific">Racocetra persica</name>
    <dbReference type="NCBI Taxonomy" id="160502"/>
    <lineage>
        <taxon>Eukaryota</taxon>
        <taxon>Fungi</taxon>
        <taxon>Fungi incertae sedis</taxon>
        <taxon>Mucoromycota</taxon>
        <taxon>Glomeromycotina</taxon>
        <taxon>Glomeromycetes</taxon>
        <taxon>Diversisporales</taxon>
        <taxon>Gigasporaceae</taxon>
        <taxon>Racocetra</taxon>
    </lineage>
</organism>
<protein>
    <submittedName>
        <fullName evidence="1">3369_t:CDS:1</fullName>
    </submittedName>
</protein>
<comment type="caution">
    <text evidence="1">The sequence shown here is derived from an EMBL/GenBank/DDBJ whole genome shotgun (WGS) entry which is preliminary data.</text>
</comment>
<sequence length="91" mass="10711">IIYTIIGTLYSKTSRELKRMDSVSRSPLYSHFTETLIGITTIRAFSASKRFMQDMLLKIDNNIRPFFYMWLTNRWLSIRFNVTGAFVSFLA</sequence>
<dbReference type="Proteomes" id="UP000789920">
    <property type="component" value="Unassembled WGS sequence"/>
</dbReference>
<name>A0ACA9SSR7_9GLOM</name>
<feature type="non-terminal residue" evidence="1">
    <location>
        <position position="91"/>
    </location>
</feature>
<evidence type="ECO:0000313" key="2">
    <source>
        <dbReference type="Proteomes" id="UP000789920"/>
    </source>
</evidence>
<gene>
    <name evidence="1" type="ORF">RPERSI_LOCUS34307</name>
</gene>
<reference evidence="1" key="1">
    <citation type="submission" date="2021-06" db="EMBL/GenBank/DDBJ databases">
        <authorList>
            <person name="Kallberg Y."/>
            <person name="Tangrot J."/>
            <person name="Rosling A."/>
        </authorList>
    </citation>
    <scope>NUCLEOTIDE SEQUENCE</scope>
    <source>
        <strain evidence="1">MA461A</strain>
    </source>
</reference>
<evidence type="ECO:0000313" key="1">
    <source>
        <dbReference type="EMBL" id="CAG8846762.1"/>
    </source>
</evidence>
<keyword evidence="2" id="KW-1185">Reference proteome</keyword>
<feature type="non-terminal residue" evidence="1">
    <location>
        <position position="1"/>
    </location>
</feature>
<accession>A0ACA9SSR7</accession>